<dbReference type="InterPro" id="IPR039538">
    <property type="entry name" value="BetI_C"/>
</dbReference>
<dbReference type="EMBL" id="QFQZ01000005">
    <property type="protein sequence ID" value="PZR36692.1"/>
    <property type="molecule type" value="Genomic_DNA"/>
</dbReference>
<organism evidence="2 3">
    <name type="scientific">Caulobacter segnis</name>
    <dbReference type="NCBI Taxonomy" id="88688"/>
    <lineage>
        <taxon>Bacteria</taxon>
        <taxon>Pseudomonadati</taxon>
        <taxon>Pseudomonadota</taxon>
        <taxon>Alphaproteobacteria</taxon>
        <taxon>Caulobacterales</taxon>
        <taxon>Caulobacteraceae</taxon>
        <taxon>Caulobacter</taxon>
    </lineage>
</organism>
<dbReference type="SUPFAM" id="SSF48498">
    <property type="entry name" value="Tetracyclin repressor-like, C-terminal domain"/>
    <property type="match status" value="1"/>
</dbReference>
<feature type="domain" description="BetI-type transcriptional repressor C-terminal" evidence="1">
    <location>
        <begin position="59"/>
        <end position="163"/>
    </location>
</feature>
<dbReference type="RefSeq" id="WP_304273915.1">
    <property type="nucleotide sequence ID" value="NZ_QFQZ01000005.1"/>
</dbReference>
<dbReference type="InterPro" id="IPR036271">
    <property type="entry name" value="Tet_transcr_reg_TetR-rel_C_sf"/>
</dbReference>
<name>A0A2W5VBN9_9CAUL</name>
<comment type="caution">
    <text evidence="2">The sequence shown here is derived from an EMBL/GenBank/DDBJ whole genome shotgun (WGS) entry which is preliminary data.</text>
</comment>
<proteinExistence type="predicted"/>
<accession>A0A2W5VBN9</accession>
<dbReference type="Proteomes" id="UP000249393">
    <property type="component" value="Unassembled WGS sequence"/>
</dbReference>
<evidence type="ECO:0000313" key="2">
    <source>
        <dbReference type="EMBL" id="PZR36692.1"/>
    </source>
</evidence>
<evidence type="ECO:0000313" key="3">
    <source>
        <dbReference type="Proteomes" id="UP000249393"/>
    </source>
</evidence>
<gene>
    <name evidence="2" type="ORF">DI526_03060</name>
</gene>
<protein>
    <recommendedName>
        <fullName evidence="1">BetI-type transcriptional repressor C-terminal domain-containing protein</fullName>
    </recommendedName>
</protein>
<dbReference type="Pfam" id="PF13977">
    <property type="entry name" value="TetR_C_6"/>
    <property type="match status" value="1"/>
</dbReference>
<evidence type="ECO:0000259" key="1">
    <source>
        <dbReference type="Pfam" id="PF13977"/>
    </source>
</evidence>
<dbReference type="Gene3D" id="1.10.357.10">
    <property type="entry name" value="Tetracycline Repressor, domain 2"/>
    <property type="match status" value="1"/>
</dbReference>
<sequence>MIASFGLAQFVLADASRRAGLPRYRASALFPSRAAFLVEVARTIAESFRQAVGPVTGAAGLRAFVDQYCRQSRAYPDAARTMHLILNECAVDSVLGEAIRTLSDRKTAMLEEFFRDAAKESGQHTEAPQADALLLLATLRGLVAHWLATRDDEALEAARGRLLDRLTLAPPLAA</sequence>
<reference evidence="2 3" key="1">
    <citation type="submission" date="2017-08" db="EMBL/GenBank/DDBJ databases">
        <title>Infants hospitalized years apart are colonized by the same room-sourced microbial strains.</title>
        <authorList>
            <person name="Brooks B."/>
            <person name="Olm M.R."/>
            <person name="Firek B.A."/>
            <person name="Baker R."/>
            <person name="Thomas B.C."/>
            <person name="Morowitz M.J."/>
            <person name="Banfield J.F."/>
        </authorList>
    </citation>
    <scope>NUCLEOTIDE SEQUENCE [LARGE SCALE GENOMIC DNA]</scope>
    <source>
        <strain evidence="2">S2_003_000_R2_4</strain>
    </source>
</reference>
<dbReference type="AlphaFoldDB" id="A0A2W5VBN9"/>